<evidence type="ECO:0000256" key="1">
    <source>
        <dbReference type="ARBA" id="ARBA00006432"/>
    </source>
</evidence>
<dbReference type="InterPro" id="IPR020845">
    <property type="entry name" value="AMP-binding_CS"/>
</dbReference>
<dbReference type="InterPro" id="IPR042099">
    <property type="entry name" value="ANL_N_sf"/>
</dbReference>
<feature type="domain" description="AMP-dependent synthetase/ligase" evidence="5">
    <location>
        <begin position="25"/>
        <end position="298"/>
    </location>
</feature>
<dbReference type="GO" id="GO:0016874">
    <property type="term" value="F:ligase activity"/>
    <property type="evidence" value="ECO:0007669"/>
    <property type="project" value="UniProtKB-KW"/>
</dbReference>
<proteinExistence type="inferred from homology"/>
<dbReference type="SUPFAM" id="SSF56801">
    <property type="entry name" value="Acetyl-CoA synthetase-like"/>
    <property type="match status" value="1"/>
</dbReference>
<evidence type="ECO:0000256" key="4">
    <source>
        <dbReference type="ARBA" id="ARBA00023098"/>
    </source>
</evidence>
<name>A0A382G084_9ZZZZ</name>
<evidence type="ECO:0000256" key="2">
    <source>
        <dbReference type="ARBA" id="ARBA00022598"/>
    </source>
</evidence>
<keyword evidence="2" id="KW-0436">Ligase</keyword>
<organism evidence="6">
    <name type="scientific">marine metagenome</name>
    <dbReference type="NCBI Taxonomy" id="408172"/>
    <lineage>
        <taxon>unclassified sequences</taxon>
        <taxon>metagenomes</taxon>
        <taxon>ecological metagenomes</taxon>
    </lineage>
</organism>
<comment type="similarity">
    <text evidence="1">Belongs to the ATP-dependent AMP-binding enzyme family.</text>
</comment>
<dbReference type="Gene3D" id="3.40.50.12780">
    <property type="entry name" value="N-terminal domain of ligase-like"/>
    <property type="match status" value="1"/>
</dbReference>
<gene>
    <name evidence="6" type="ORF">METZ01_LOCUS220455</name>
</gene>
<dbReference type="InterPro" id="IPR000873">
    <property type="entry name" value="AMP-dep_synth/lig_dom"/>
</dbReference>
<keyword evidence="4" id="KW-0443">Lipid metabolism</keyword>
<dbReference type="PANTHER" id="PTHR43859:SF4">
    <property type="entry name" value="BUTANOATE--COA LIGASE AAE1-RELATED"/>
    <property type="match status" value="1"/>
</dbReference>
<dbReference type="PROSITE" id="PS00455">
    <property type="entry name" value="AMP_BINDING"/>
    <property type="match status" value="1"/>
</dbReference>
<dbReference type="AlphaFoldDB" id="A0A382G084"/>
<feature type="non-terminal residue" evidence="6">
    <location>
        <position position="304"/>
    </location>
</feature>
<sequence length="304" mass="34860">MNDYDKNLDKNKANFVPLTPITFLERTKDIYPNYESVIYKKRVFTWKQTYDRCVKFASALEKHGIKLGDTVSIIAPNIPELFEAHYSVPMTGAVLNAINTRLDSKTVGYILNHGDTKALIVDRQFHDVVKKAIEGLNRKILIIDIDDKQADLKDAGKFGEFEYESFLNEGDINYVWKRPKDEWQAISLNYTSGTTGNPKGVVYHHRGSYLMATGSATAWNMPNRLNFLYTVPMFHCNGWCYPWTLAMLHARVICIRNIRAKEIFDLIEEHKVTHFGGAPIILNMLASAPKEEQKPLKHKVYVLT</sequence>
<protein>
    <recommendedName>
        <fullName evidence="5">AMP-dependent synthetase/ligase domain-containing protein</fullName>
    </recommendedName>
</protein>
<dbReference type="Pfam" id="PF00501">
    <property type="entry name" value="AMP-binding"/>
    <property type="match status" value="1"/>
</dbReference>
<keyword evidence="3" id="KW-0276">Fatty acid metabolism</keyword>
<accession>A0A382G084</accession>
<dbReference type="EMBL" id="UINC01052359">
    <property type="protein sequence ID" value="SVB67601.1"/>
    <property type="molecule type" value="Genomic_DNA"/>
</dbReference>
<dbReference type="PANTHER" id="PTHR43859">
    <property type="entry name" value="ACYL-ACTIVATING ENZYME"/>
    <property type="match status" value="1"/>
</dbReference>
<reference evidence="6" key="1">
    <citation type="submission" date="2018-05" db="EMBL/GenBank/DDBJ databases">
        <authorList>
            <person name="Lanie J.A."/>
            <person name="Ng W.-L."/>
            <person name="Kazmierczak K.M."/>
            <person name="Andrzejewski T.M."/>
            <person name="Davidsen T.M."/>
            <person name="Wayne K.J."/>
            <person name="Tettelin H."/>
            <person name="Glass J.I."/>
            <person name="Rusch D."/>
            <person name="Podicherti R."/>
            <person name="Tsui H.-C.T."/>
            <person name="Winkler M.E."/>
        </authorList>
    </citation>
    <scope>NUCLEOTIDE SEQUENCE</scope>
</reference>
<evidence type="ECO:0000313" key="6">
    <source>
        <dbReference type="EMBL" id="SVB67601.1"/>
    </source>
</evidence>
<evidence type="ECO:0000256" key="3">
    <source>
        <dbReference type="ARBA" id="ARBA00022832"/>
    </source>
</evidence>
<dbReference type="GO" id="GO:0006631">
    <property type="term" value="P:fatty acid metabolic process"/>
    <property type="evidence" value="ECO:0007669"/>
    <property type="project" value="UniProtKB-KW"/>
</dbReference>
<evidence type="ECO:0000259" key="5">
    <source>
        <dbReference type="Pfam" id="PF00501"/>
    </source>
</evidence>